<dbReference type="EMBL" id="ABLK01000380">
    <property type="protein sequence ID" value="EDT37807.1"/>
    <property type="molecule type" value="Genomic_DNA"/>
</dbReference>
<accession>B1TF48</accession>
<name>B1TF48_9BURK</name>
<comment type="caution">
    <text evidence="1">The sequence shown here is derived from an EMBL/GenBank/DDBJ whole genome shotgun (WGS) entry which is preliminary data.</text>
</comment>
<gene>
    <name evidence="1" type="ORF">BamMEX5DRAFT_6414</name>
</gene>
<evidence type="ECO:0000313" key="2">
    <source>
        <dbReference type="Proteomes" id="UP000004814"/>
    </source>
</evidence>
<evidence type="ECO:0000313" key="1">
    <source>
        <dbReference type="EMBL" id="EDT37807.1"/>
    </source>
</evidence>
<dbReference type="AlphaFoldDB" id="B1TF48"/>
<organism evidence="1 2">
    <name type="scientific">Burkholderia ambifaria MEX-5</name>
    <dbReference type="NCBI Taxonomy" id="396597"/>
    <lineage>
        <taxon>Bacteria</taxon>
        <taxon>Pseudomonadati</taxon>
        <taxon>Pseudomonadota</taxon>
        <taxon>Betaproteobacteria</taxon>
        <taxon>Burkholderiales</taxon>
        <taxon>Burkholderiaceae</taxon>
        <taxon>Burkholderia</taxon>
        <taxon>Burkholderia cepacia complex</taxon>
    </lineage>
</organism>
<reference evidence="1 2" key="1">
    <citation type="submission" date="2008-03" db="EMBL/GenBank/DDBJ databases">
        <title>Sequencing of the draft genome and assembly of Burkholderia ambifaria MEX-5.</title>
        <authorList>
            <consortium name="US DOE Joint Genome Institute (JGI-PGF)"/>
            <person name="Copeland A."/>
            <person name="Lucas S."/>
            <person name="Lapidus A."/>
            <person name="Glavina del Rio T."/>
            <person name="Dalin E."/>
            <person name="Tice H."/>
            <person name="Bruce D."/>
            <person name="Goodwin L."/>
            <person name="Pitluck S."/>
            <person name="Larimer F."/>
            <person name="Land M.L."/>
            <person name="Hauser L."/>
            <person name="Tiedje J."/>
            <person name="Richardson P."/>
        </authorList>
    </citation>
    <scope>NUCLEOTIDE SEQUENCE [LARGE SCALE GENOMIC DNA]</scope>
    <source>
        <strain evidence="1 2">MEX-5</strain>
    </source>
</reference>
<dbReference type="PATRIC" id="fig|396597.7.peg.998"/>
<protein>
    <submittedName>
        <fullName evidence="1">Uncharacterized protein</fullName>
    </submittedName>
</protein>
<proteinExistence type="predicted"/>
<sequence>MYVLRRMMAGHEIFHMEKETIFSMGHVEKLNADAKSYADPGKVRRASF</sequence>
<dbReference type="Proteomes" id="UP000004814">
    <property type="component" value="Unassembled WGS sequence"/>
</dbReference>